<comment type="cofactor">
    <cofactor evidence="1">
        <name>Mn(2+)</name>
        <dbReference type="ChEBI" id="CHEBI:29035"/>
    </cofactor>
</comment>
<dbReference type="Gene3D" id="3.40.50.20">
    <property type="match status" value="1"/>
</dbReference>
<dbReference type="Proteomes" id="UP000215261">
    <property type="component" value="Unassembled WGS sequence"/>
</dbReference>
<dbReference type="AlphaFoldDB" id="A0A231Q5S5"/>
<sequence length="376" mass="42180">MEDEILFPGATIGIIGESPNGIMLEQAAHKLGFDVIAYGPNEEAPTLRGADVKVAGTYTDQAKLQDFAQRCSLVTYESETIPAQTIAYLSRFTKLPQGSETLEIVQDRLLERTFFEQSNLNIAPYATIVNLDDVYQAISSIGYPAILKPIQKGFSKKIVIKKQTDIAKCADIIDQGTFILESMIPYQKELAVTMSKDKNGDIKFYPLVEAEYRQGKLHQVLAPAQVDSDVANEIRRLSELVVKQVKLVGVMTLSFFLTETGTLYVKRLVTGVNSLGYVFSRAANVDIFEQHLRVLANMPLAQPELIQATGMVMIEQDKREALRTQWLLKTNWHYQFYRYPKSMTTLNWGHVLVTGESSQAIKEQVAATGIWDKLEE</sequence>
<comment type="pathway">
    <text evidence="7">Purine metabolism.</text>
</comment>
<dbReference type="PROSITE" id="PS50975">
    <property type="entry name" value="ATP_GRASP"/>
    <property type="match status" value="1"/>
</dbReference>
<feature type="domain" description="ATP-grasp" evidence="9">
    <location>
        <begin position="112"/>
        <end position="296"/>
    </location>
</feature>
<keyword evidence="3 8" id="KW-0547">Nucleotide-binding</keyword>
<protein>
    <submittedName>
        <fullName evidence="10">Phosphoribosylaminoimidazole carboxylase</fullName>
    </submittedName>
</protein>
<dbReference type="SUPFAM" id="SSF56059">
    <property type="entry name" value="Glutathione synthetase ATP-binding domain-like"/>
    <property type="match status" value="1"/>
</dbReference>
<dbReference type="Pfam" id="PF22660">
    <property type="entry name" value="RS_preATP-grasp-like"/>
    <property type="match status" value="1"/>
</dbReference>
<dbReference type="InterPro" id="IPR011761">
    <property type="entry name" value="ATP-grasp"/>
</dbReference>
<evidence type="ECO:0000256" key="4">
    <source>
        <dbReference type="ARBA" id="ARBA00022755"/>
    </source>
</evidence>
<reference evidence="10 11" key="1">
    <citation type="submission" date="2016-03" db="EMBL/GenBank/DDBJ databases">
        <title>Sequencing of Lactobacillus Species from Commercial Turkeys.</title>
        <authorList>
            <person name="Johnson T.J."/>
            <person name="Youmans B.P."/>
            <person name="Case K.A."/>
        </authorList>
    </citation>
    <scope>NUCLEOTIDE SEQUENCE [LARGE SCALE GENOMIC DNA]</scope>
    <source>
        <strain evidence="10 11">UMNLA1</strain>
    </source>
</reference>
<organism evidence="10 11">
    <name type="scientific">Ligilactobacillus agilis</name>
    <dbReference type="NCBI Taxonomy" id="1601"/>
    <lineage>
        <taxon>Bacteria</taxon>
        <taxon>Bacillati</taxon>
        <taxon>Bacillota</taxon>
        <taxon>Bacilli</taxon>
        <taxon>Lactobacillales</taxon>
        <taxon>Lactobacillaceae</taxon>
        <taxon>Ligilactobacillus</taxon>
    </lineage>
</organism>
<dbReference type="RefSeq" id="WP_089144981.1">
    <property type="nucleotide sequence ID" value="NZ_LUGD01000046.1"/>
</dbReference>
<evidence type="ECO:0000256" key="3">
    <source>
        <dbReference type="ARBA" id="ARBA00022741"/>
    </source>
</evidence>
<dbReference type="GO" id="GO:0046872">
    <property type="term" value="F:metal ion binding"/>
    <property type="evidence" value="ECO:0007669"/>
    <property type="project" value="InterPro"/>
</dbReference>
<evidence type="ECO:0000256" key="6">
    <source>
        <dbReference type="ARBA" id="ARBA00023211"/>
    </source>
</evidence>
<dbReference type="PANTHER" id="PTHR11609">
    <property type="entry name" value="PURINE BIOSYNTHESIS PROTEIN 6/7, PUR6/7"/>
    <property type="match status" value="1"/>
</dbReference>
<dbReference type="PANTHER" id="PTHR11609:SF5">
    <property type="entry name" value="PHOSPHORIBOSYLAMINOIMIDAZOLE CARBOXYLASE"/>
    <property type="match status" value="1"/>
</dbReference>
<evidence type="ECO:0000313" key="10">
    <source>
        <dbReference type="EMBL" id="OXS41836.1"/>
    </source>
</evidence>
<dbReference type="InterPro" id="IPR013815">
    <property type="entry name" value="ATP_grasp_subdomain_1"/>
</dbReference>
<dbReference type="InterPro" id="IPR016185">
    <property type="entry name" value="PreATP-grasp_dom_sf"/>
</dbReference>
<keyword evidence="4" id="KW-0658">Purine biosynthesis</keyword>
<dbReference type="Gene3D" id="3.30.1490.20">
    <property type="entry name" value="ATP-grasp fold, A domain"/>
    <property type="match status" value="1"/>
</dbReference>
<dbReference type="GO" id="GO:0005829">
    <property type="term" value="C:cytosol"/>
    <property type="evidence" value="ECO:0007669"/>
    <property type="project" value="TreeGrafter"/>
</dbReference>
<keyword evidence="6" id="KW-0464">Manganese</keyword>
<keyword evidence="5 8" id="KW-0067">ATP-binding</keyword>
<dbReference type="GO" id="GO:0005524">
    <property type="term" value="F:ATP binding"/>
    <property type="evidence" value="ECO:0007669"/>
    <property type="project" value="UniProtKB-UniRule"/>
</dbReference>
<dbReference type="GO" id="GO:0006164">
    <property type="term" value="P:purine nucleotide biosynthetic process"/>
    <property type="evidence" value="ECO:0007669"/>
    <property type="project" value="UniProtKB-KW"/>
</dbReference>
<proteinExistence type="predicted"/>
<gene>
    <name evidence="10" type="ORF">AYP69_01765</name>
</gene>
<evidence type="ECO:0000313" key="11">
    <source>
        <dbReference type="Proteomes" id="UP000215261"/>
    </source>
</evidence>
<comment type="cofactor">
    <cofactor evidence="2">
        <name>Mg(2+)</name>
        <dbReference type="ChEBI" id="CHEBI:18420"/>
    </cofactor>
</comment>
<dbReference type="Pfam" id="PF02222">
    <property type="entry name" value="ATP-grasp"/>
    <property type="match status" value="1"/>
</dbReference>
<evidence type="ECO:0000256" key="1">
    <source>
        <dbReference type="ARBA" id="ARBA00001936"/>
    </source>
</evidence>
<evidence type="ECO:0000256" key="8">
    <source>
        <dbReference type="PROSITE-ProRule" id="PRU00409"/>
    </source>
</evidence>
<name>A0A231Q5S5_9LACO</name>
<evidence type="ECO:0000256" key="2">
    <source>
        <dbReference type="ARBA" id="ARBA00001946"/>
    </source>
</evidence>
<evidence type="ECO:0000259" key="9">
    <source>
        <dbReference type="PROSITE" id="PS50975"/>
    </source>
</evidence>
<dbReference type="InterPro" id="IPR003135">
    <property type="entry name" value="ATP-grasp_carboxylate-amine"/>
</dbReference>
<accession>A0A231Q5S5</accession>
<dbReference type="SUPFAM" id="SSF52440">
    <property type="entry name" value="PreATP-grasp domain"/>
    <property type="match status" value="1"/>
</dbReference>
<dbReference type="EMBL" id="LUGO01000024">
    <property type="protein sequence ID" value="OXS41836.1"/>
    <property type="molecule type" value="Genomic_DNA"/>
</dbReference>
<evidence type="ECO:0000256" key="7">
    <source>
        <dbReference type="ARBA" id="ARBA00025704"/>
    </source>
</evidence>
<evidence type="ECO:0000256" key="5">
    <source>
        <dbReference type="ARBA" id="ARBA00022840"/>
    </source>
</evidence>
<comment type="caution">
    <text evidence="10">The sequence shown here is derived from an EMBL/GenBank/DDBJ whole genome shotgun (WGS) entry which is preliminary data.</text>
</comment>
<dbReference type="InterPro" id="IPR054350">
    <property type="entry name" value="PurT/PurK_preATP-grasp"/>
</dbReference>
<dbReference type="Gene3D" id="3.30.470.20">
    <property type="entry name" value="ATP-grasp fold, B domain"/>
    <property type="match status" value="1"/>
</dbReference>